<dbReference type="Proteomes" id="UP000727962">
    <property type="component" value="Unassembled WGS sequence"/>
</dbReference>
<name>A0A931LXF7_FIMGI</name>
<dbReference type="AlphaFoldDB" id="A0A931LXF7"/>
<proteinExistence type="predicted"/>
<protein>
    <submittedName>
        <fullName evidence="1">Uncharacterized protein</fullName>
    </submittedName>
</protein>
<comment type="caution">
    <text evidence="1">The sequence shown here is derived from an EMBL/GenBank/DDBJ whole genome shotgun (WGS) entry which is preliminary data.</text>
</comment>
<evidence type="ECO:0000313" key="1">
    <source>
        <dbReference type="EMBL" id="MBI1757581.1"/>
    </source>
</evidence>
<accession>A0A931LXF7</accession>
<sequence length="403" mass="44071">MSLTALGLLAAAQGGASELDLCEKALRARSAAGTAQIELRVGVRSRVLTSRIELATKGSAIRYRVRLPGVRGRPPYDRIVFIDGAQATTFDGVTQRYVVRAVDRSGPTASRLSAAGTVEDCAMVLLAPARLSSLLSGSKIGREGGDLSFRSLKAGTHTVARFDARTRLIKSLRTEQGASFTEWRYHFSPGPRRLALSLPKGARRVAALDAEEHLPKFADQRVRQIWLAAIGAYAGLQSVCFDAASGGIRSGIWMEGKRAREETAGLKWAYDGRTLRIWHGNRNRTQAVDRRKIPDVVASEGFRVHPFLRHWAYRQNPVRELTPGEASVRLVGHGSVGGEMCDFVEATSVPVRLTIIIRRRDHLMVKISSTNLSESAKPVASAEVSYSYRSIGRPLDARLFRGG</sequence>
<organism evidence="1 2">
    <name type="scientific">Fimbriimonas ginsengisoli</name>
    <dbReference type="NCBI Taxonomy" id="1005039"/>
    <lineage>
        <taxon>Bacteria</taxon>
        <taxon>Bacillati</taxon>
        <taxon>Armatimonadota</taxon>
        <taxon>Fimbriimonadia</taxon>
        <taxon>Fimbriimonadales</taxon>
        <taxon>Fimbriimonadaceae</taxon>
        <taxon>Fimbriimonas</taxon>
    </lineage>
</organism>
<dbReference type="EMBL" id="JACOSL010000066">
    <property type="protein sequence ID" value="MBI1757581.1"/>
    <property type="molecule type" value="Genomic_DNA"/>
</dbReference>
<evidence type="ECO:0000313" key="2">
    <source>
        <dbReference type="Proteomes" id="UP000727962"/>
    </source>
</evidence>
<reference evidence="1" key="1">
    <citation type="submission" date="2020-07" db="EMBL/GenBank/DDBJ databases">
        <title>Huge and variable diversity of episymbiotic CPR bacteria and DPANN archaea in groundwater ecosystems.</title>
        <authorList>
            <person name="He C.Y."/>
            <person name="Keren R."/>
            <person name="Whittaker M."/>
            <person name="Farag I.F."/>
            <person name="Doudna J."/>
            <person name="Cate J.H.D."/>
            <person name="Banfield J.F."/>
        </authorList>
    </citation>
    <scope>NUCLEOTIDE SEQUENCE</scope>
    <source>
        <strain evidence="1">NC_groundwater_17_Pr7_B-0.1um_64_12</strain>
    </source>
</reference>
<gene>
    <name evidence="1" type="ORF">HYR64_10805</name>
</gene>